<organism evidence="3 4">
    <name type="scientific">Pseudomassariella vexata</name>
    <dbReference type="NCBI Taxonomy" id="1141098"/>
    <lineage>
        <taxon>Eukaryota</taxon>
        <taxon>Fungi</taxon>
        <taxon>Dikarya</taxon>
        <taxon>Ascomycota</taxon>
        <taxon>Pezizomycotina</taxon>
        <taxon>Sordariomycetes</taxon>
        <taxon>Xylariomycetidae</taxon>
        <taxon>Amphisphaeriales</taxon>
        <taxon>Pseudomassariaceae</taxon>
        <taxon>Pseudomassariella</taxon>
    </lineage>
</organism>
<name>A0A1Y2DDV9_9PEZI</name>
<evidence type="ECO:0000256" key="2">
    <source>
        <dbReference type="SAM" id="SignalP"/>
    </source>
</evidence>
<feature type="region of interest" description="Disordered" evidence="1">
    <location>
        <begin position="62"/>
        <end position="87"/>
    </location>
</feature>
<accession>A0A1Y2DDV9</accession>
<protein>
    <submittedName>
        <fullName evidence="3">Uncharacterized protein</fullName>
    </submittedName>
</protein>
<dbReference type="RefSeq" id="XP_040710711.1">
    <property type="nucleotide sequence ID" value="XM_040865684.1"/>
</dbReference>
<keyword evidence="2" id="KW-0732">Signal</keyword>
<evidence type="ECO:0000256" key="1">
    <source>
        <dbReference type="SAM" id="MobiDB-lite"/>
    </source>
</evidence>
<gene>
    <name evidence="3" type="ORF">BCR38DRAFT_83212</name>
</gene>
<dbReference type="InParanoid" id="A0A1Y2DDV9"/>
<dbReference type="AlphaFoldDB" id="A0A1Y2DDV9"/>
<dbReference type="GeneID" id="63781896"/>
<evidence type="ECO:0000313" key="4">
    <source>
        <dbReference type="Proteomes" id="UP000193689"/>
    </source>
</evidence>
<sequence>MRIFSIWVLDLPLRSCQSVTGWHASDMEVCILLLASFVDMILCHGCPLPRPLGVASCNEVWEAESDSGPPPQPRGRKANGVSLSSRSAGNVKAHGRLAWEPIGASSFPESLLLPFRPADAREVGDSIVYIRRGNEGAATHIVSLIDDDPSPINLVLAGPTQPDTRDPNLFTSLPNHNQFVLFLEYPSLRLCIHH</sequence>
<proteinExistence type="predicted"/>
<reference evidence="3 4" key="1">
    <citation type="submission" date="2016-07" db="EMBL/GenBank/DDBJ databases">
        <title>Pervasive Adenine N6-methylation of Active Genes in Fungi.</title>
        <authorList>
            <consortium name="DOE Joint Genome Institute"/>
            <person name="Mondo S.J."/>
            <person name="Dannebaum R.O."/>
            <person name="Kuo R.C."/>
            <person name="Labutti K."/>
            <person name="Haridas S."/>
            <person name="Kuo A."/>
            <person name="Salamov A."/>
            <person name="Ahrendt S.R."/>
            <person name="Lipzen A."/>
            <person name="Sullivan W."/>
            <person name="Andreopoulos W.B."/>
            <person name="Clum A."/>
            <person name="Lindquist E."/>
            <person name="Daum C."/>
            <person name="Ramamoorthy G.K."/>
            <person name="Gryganskyi A."/>
            <person name="Culley D."/>
            <person name="Magnuson J.K."/>
            <person name="James T.Y."/>
            <person name="O'Malley M.A."/>
            <person name="Stajich J.E."/>
            <person name="Spatafora J.W."/>
            <person name="Visel A."/>
            <person name="Grigoriev I.V."/>
        </authorList>
    </citation>
    <scope>NUCLEOTIDE SEQUENCE [LARGE SCALE GENOMIC DNA]</scope>
    <source>
        <strain evidence="3 4">CBS 129021</strain>
    </source>
</reference>
<comment type="caution">
    <text evidence="3">The sequence shown here is derived from an EMBL/GenBank/DDBJ whole genome shotgun (WGS) entry which is preliminary data.</text>
</comment>
<dbReference type="Proteomes" id="UP000193689">
    <property type="component" value="Unassembled WGS sequence"/>
</dbReference>
<feature type="chain" id="PRO_5013299527" evidence="2">
    <location>
        <begin position="19"/>
        <end position="194"/>
    </location>
</feature>
<evidence type="ECO:0000313" key="3">
    <source>
        <dbReference type="EMBL" id="ORY57461.1"/>
    </source>
</evidence>
<keyword evidence="4" id="KW-1185">Reference proteome</keyword>
<feature type="signal peptide" evidence="2">
    <location>
        <begin position="1"/>
        <end position="18"/>
    </location>
</feature>
<dbReference type="EMBL" id="MCFJ01000019">
    <property type="protein sequence ID" value="ORY57461.1"/>
    <property type="molecule type" value="Genomic_DNA"/>
</dbReference>